<reference evidence="1" key="1">
    <citation type="submission" date="2019-05" db="EMBL/GenBank/DDBJ databases">
        <title>Annotation for the trematode Paragonimus heterotremus.</title>
        <authorList>
            <person name="Choi Y.-J."/>
        </authorList>
    </citation>
    <scope>NUCLEOTIDE SEQUENCE</scope>
    <source>
        <strain evidence="1">LC</strain>
    </source>
</reference>
<dbReference type="AlphaFoldDB" id="A0A8J4SQ93"/>
<dbReference type="EMBL" id="LUCH01002043">
    <property type="protein sequence ID" value="KAF5402077.1"/>
    <property type="molecule type" value="Genomic_DNA"/>
</dbReference>
<proteinExistence type="predicted"/>
<organism evidence="1 2">
    <name type="scientific">Paragonimus heterotremus</name>
    <dbReference type="NCBI Taxonomy" id="100268"/>
    <lineage>
        <taxon>Eukaryota</taxon>
        <taxon>Metazoa</taxon>
        <taxon>Spiralia</taxon>
        <taxon>Lophotrochozoa</taxon>
        <taxon>Platyhelminthes</taxon>
        <taxon>Trematoda</taxon>
        <taxon>Digenea</taxon>
        <taxon>Plagiorchiida</taxon>
        <taxon>Troglotremata</taxon>
        <taxon>Troglotrematidae</taxon>
        <taxon>Paragonimus</taxon>
    </lineage>
</organism>
<sequence length="144" mass="15433">MFVETADQLAALNGESDLVFNVHNVSHLCDELHFLGNRRLGGGAVVYDRHPGIYRPSALNESAQELSNGFGSLTRQLSEADRQSHPACVNPNRHEEVVNVRTASGRGVYTHRFGAAVVHNLLSGSRGGGLRKAVSAIQTTSSGL</sequence>
<name>A0A8J4SQ93_9TREM</name>
<evidence type="ECO:0000313" key="2">
    <source>
        <dbReference type="Proteomes" id="UP000748531"/>
    </source>
</evidence>
<dbReference type="Proteomes" id="UP000748531">
    <property type="component" value="Unassembled WGS sequence"/>
</dbReference>
<protein>
    <submittedName>
        <fullName evidence="1">Uncharacterized protein</fullName>
    </submittedName>
</protein>
<gene>
    <name evidence="1" type="ORF">PHET_04646</name>
</gene>
<keyword evidence="2" id="KW-1185">Reference proteome</keyword>
<accession>A0A8J4SQ93</accession>
<comment type="caution">
    <text evidence="1">The sequence shown here is derived from an EMBL/GenBank/DDBJ whole genome shotgun (WGS) entry which is preliminary data.</text>
</comment>
<evidence type="ECO:0000313" key="1">
    <source>
        <dbReference type="EMBL" id="KAF5402077.1"/>
    </source>
</evidence>